<gene>
    <name evidence="6" type="ORF">JG687_00009648</name>
</gene>
<accession>A0A8T1U918</accession>
<keyword evidence="4" id="KW-0472">Membrane</keyword>
<evidence type="ECO:0000256" key="4">
    <source>
        <dbReference type="ARBA" id="ARBA00023136"/>
    </source>
</evidence>
<dbReference type="GO" id="GO:0016020">
    <property type="term" value="C:membrane"/>
    <property type="evidence" value="ECO:0007669"/>
    <property type="project" value="UniProtKB-SubCell"/>
</dbReference>
<dbReference type="EMBL" id="JAENGZ010000511">
    <property type="protein sequence ID" value="KAG6957989.1"/>
    <property type="molecule type" value="Genomic_DNA"/>
</dbReference>
<dbReference type="AlphaFoldDB" id="A0A8T1U918"/>
<evidence type="ECO:0000256" key="5">
    <source>
        <dbReference type="SAM" id="MobiDB-lite"/>
    </source>
</evidence>
<evidence type="ECO:0000256" key="2">
    <source>
        <dbReference type="ARBA" id="ARBA00022692"/>
    </source>
</evidence>
<evidence type="ECO:0000313" key="7">
    <source>
        <dbReference type="Proteomes" id="UP000688947"/>
    </source>
</evidence>
<dbReference type="PANTHER" id="PTHR35518">
    <property type="entry name" value="MAINTENANCE OF TELOMOERE CAPPING"/>
    <property type="match status" value="1"/>
</dbReference>
<evidence type="ECO:0000256" key="1">
    <source>
        <dbReference type="ARBA" id="ARBA00004370"/>
    </source>
</evidence>
<organism evidence="6 7">
    <name type="scientific">Phytophthora cactorum</name>
    <dbReference type="NCBI Taxonomy" id="29920"/>
    <lineage>
        <taxon>Eukaryota</taxon>
        <taxon>Sar</taxon>
        <taxon>Stramenopiles</taxon>
        <taxon>Oomycota</taxon>
        <taxon>Peronosporomycetes</taxon>
        <taxon>Peronosporales</taxon>
        <taxon>Peronosporaceae</taxon>
        <taxon>Phytophthora</taxon>
    </lineage>
</organism>
<keyword evidence="2" id="KW-0812">Transmembrane</keyword>
<comment type="caution">
    <text evidence="6">The sequence shown here is derived from an EMBL/GenBank/DDBJ whole genome shotgun (WGS) entry which is preliminary data.</text>
</comment>
<name>A0A8T1U918_9STRA</name>
<keyword evidence="3" id="KW-1133">Transmembrane helix</keyword>
<evidence type="ECO:0000256" key="3">
    <source>
        <dbReference type="ARBA" id="ARBA00022989"/>
    </source>
</evidence>
<dbReference type="VEuPathDB" id="FungiDB:PC110_g5756"/>
<proteinExistence type="predicted"/>
<dbReference type="PANTHER" id="PTHR35518:SF2">
    <property type="entry name" value="MAINTENANCE OF TELOMERE CAPPING PROTEIN 6"/>
    <property type="match status" value="1"/>
</dbReference>
<protein>
    <submittedName>
        <fullName evidence="6">Uncharacterized protein</fullName>
    </submittedName>
</protein>
<feature type="region of interest" description="Disordered" evidence="5">
    <location>
        <begin position="174"/>
        <end position="195"/>
    </location>
</feature>
<dbReference type="OrthoDB" id="125924at2759"/>
<dbReference type="Proteomes" id="UP000688947">
    <property type="component" value="Unassembled WGS sequence"/>
</dbReference>
<comment type="subcellular location">
    <subcellularLocation>
        <location evidence="1">Membrane</location>
    </subcellularLocation>
</comment>
<reference evidence="6" key="1">
    <citation type="submission" date="2021-01" db="EMBL/GenBank/DDBJ databases">
        <title>Phytophthora aleatoria, a newly-described species from Pinus radiata is distinct from Phytophthora cactorum isolates based on comparative genomics.</title>
        <authorList>
            <person name="Mcdougal R."/>
            <person name="Panda P."/>
            <person name="Williams N."/>
            <person name="Studholme D.J."/>
        </authorList>
    </citation>
    <scope>NUCLEOTIDE SEQUENCE</scope>
    <source>
        <strain evidence="6">NZFS 3830</strain>
    </source>
</reference>
<evidence type="ECO:0000313" key="6">
    <source>
        <dbReference type="EMBL" id="KAG6957989.1"/>
    </source>
</evidence>
<sequence>MEEVMDCLEENPTEFVVVYMDTGSDISRLDKHDDLNTLLTDVFGDLIVPQSVLKSLASDSWTGGSINEFIDAGYRVLLLANEDTGLAYGLYDFCGGHEILTTEYIDTLPDSSRKIDGLEIYGNNYFLRSYQAELRYISLSDEGVLTEEFETFLNSSNIDNFYVRQQQQDARQSSAGEDSVASLVDAPQTQPAPPAISRTSLSALARFLSLEIQHPLKTNQDNLSRTGFTTLKSLLRRLEISLDSEQDFELLSWQLVSILTQIESPDAVCNVVDQISECVASLQSARDGEEMDVDSASSALVRTSLLGVFVRSFLLEMNRLLFDGLSRLFDDVQQYLEQFREDVEKEKKMEKEEEKDSSLELLGSPASQNIWNEGKMDDDELLLSPIHAGSATPSHNTRESNLMTPAATKLDPQVLAEKLLTPEAVREANDPAVWSTDQLNYILSDMIRDMEGGRRTGNSQQPEGQSTEEQLLLLRKKMDGSDPNVLFASTMTFSRRVEILVRLVVMVMAVVPRRQEVLACIFEEVASSMPH</sequence>
<dbReference type="VEuPathDB" id="FungiDB:PC110_g5754"/>
<dbReference type="InterPro" id="IPR051008">
    <property type="entry name" value="Telomere_Capping_Maintenance"/>
</dbReference>